<keyword evidence="1" id="KW-0325">Glycoprotein</keyword>
<dbReference type="PROSITE" id="PS50835">
    <property type="entry name" value="IG_LIKE"/>
    <property type="match status" value="1"/>
</dbReference>
<dbReference type="Ensembl" id="ENSAMXT00000057677.1">
    <property type="protein sequence ID" value="ENSAMXP00000045734.1"/>
    <property type="gene ID" value="ENSAMXG00000032399.1"/>
</dbReference>
<dbReference type="InterPro" id="IPR011162">
    <property type="entry name" value="MHC_I/II-like_Ag-recog"/>
</dbReference>
<sequence>MSIGAQGGIIIELSITRLGQISVHSGLHSAPYNQLKINAFVFIVAATHSLQFFFTTVTPVISIPEFTAVGQVDEEQCGYYDSNNRTVLITVDWLKNNEIGTHIKILKHTIAICVCVCAELHTLQRKLTCELDDNDGSKRGYDQFGYDGEELLRLDLSSETWIATVPQALAYADPATAQAVKHFLQYNCNDWLQKYVEYGKYVLERKVRPEVDLFSRDSSSPVVCHATGFFPKAVMITWQKEREELNEDVDLRETLSISDRSHLREAEKHDKYHRCKFMSGVAGNPVSVGLIVGVVVGALLLVVIISSKHTHTHTHTYIYIY</sequence>
<reference evidence="6" key="2">
    <citation type="journal article" date="2014" name="Nat. Commun.">
        <title>The cavefish genome reveals candidate genes for eye loss.</title>
        <authorList>
            <person name="McGaugh S.E."/>
            <person name="Gross J.B."/>
            <person name="Aken B."/>
            <person name="Blin M."/>
            <person name="Borowsky R."/>
            <person name="Chalopin D."/>
            <person name="Hinaux H."/>
            <person name="Jeffery W.R."/>
            <person name="Keene A."/>
            <person name="Ma L."/>
            <person name="Minx P."/>
            <person name="Murphy D."/>
            <person name="O'Quin K.E."/>
            <person name="Retaux S."/>
            <person name="Rohner N."/>
            <person name="Searle S.M."/>
            <person name="Stahl B.A."/>
            <person name="Tabin C."/>
            <person name="Volff J.N."/>
            <person name="Yoshizawa M."/>
            <person name="Warren W.C."/>
        </authorList>
    </citation>
    <scope>NUCLEOTIDE SEQUENCE [LARGE SCALE GENOMIC DNA]</scope>
    <source>
        <strain evidence="6">female</strain>
    </source>
</reference>
<dbReference type="PANTHER" id="PTHR16675">
    <property type="entry name" value="MHC CLASS I-RELATED"/>
    <property type="match status" value="1"/>
</dbReference>
<dbReference type="Bgee" id="ENSAMXG00000032399">
    <property type="expression patterns" value="Expressed in pharyngeal gill and 2 other cell types or tissues"/>
</dbReference>
<keyword evidence="3" id="KW-1133">Transmembrane helix</keyword>
<dbReference type="Proteomes" id="UP000018467">
    <property type="component" value="Unassembled WGS sequence"/>
</dbReference>
<dbReference type="InterPro" id="IPR050208">
    <property type="entry name" value="MHC_class-I_related"/>
</dbReference>
<dbReference type="SUPFAM" id="SSF48726">
    <property type="entry name" value="Immunoglobulin"/>
    <property type="match status" value="1"/>
</dbReference>
<evidence type="ECO:0000256" key="2">
    <source>
        <dbReference type="RuleBase" id="RU004439"/>
    </source>
</evidence>
<evidence type="ECO:0000256" key="3">
    <source>
        <dbReference type="SAM" id="Phobius"/>
    </source>
</evidence>
<dbReference type="Pfam" id="PF00129">
    <property type="entry name" value="MHC_I"/>
    <property type="match status" value="1"/>
</dbReference>
<dbReference type="SUPFAM" id="SSF54452">
    <property type="entry name" value="MHC antigen-recognition domain"/>
    <property type="match status" value="1"/>
</dbReference>
<proteinExistence type="inferred from homology"/>
<protein>
    <recommendedName>
        <fullName evidence="4">Ig-like domain-containing protein</fullName>
    </recommendedName>
</protein>
<dbReference type="AlphaFoldDB" id="A0A3B1JWM6"/>
<evidence type="ECO:0000313" key="6">
    <source>
        <dbReference type="Proteomes" id="UP000018467"/>
    </source>
</evidence>
<dbReference type="Gene3D" id="3.30.500.10">
    <property type="entry name" value="MHC class I-like antigen recognition-like"/>
    <property type="match status" value="1"/>
</dbReference>
<name>A0A3B1JWM6_ASTMX</name>
<keyword evidence="6" id="KW-1185">Reference proteome</keyword>
<comment type="similarity">
    <text evidence="2">Belongs to the MHC class I family.</text>
</comment>
<dbReference type="InterPro" id="IPR036179">
    <property type="entry name" value="Ig-like_dom_sf"/>
</dbReference>
<reference evidence="5" key="4">
    <citation type="submission" date="2025-09" db="UniProtKB">
        <authorList>
            <consortium name="Ensembl"/>
        </authorList>
    </citation>
    <scope>IDENTIFICATION</scope>
</reference>
<dbReference type="InterPro" id="IPR011161">
    <property type="entry name" value="MHC_I-like_Ag-recog"/>
</dbReference>
<dbReference type="InParanoid" id="A0A3B1JWM6"/>
<dbReference type="STRING" id="7994.ENSAMXP00000045734"/>
<reference evidence="5" key="3">
    <citation type="submission" date="2025-08" db="UniProtKB">
        <authorList>
            <consortium name="Ensembl"/>
        </authorList>
    </citation>
    <scope>IDENTIFICATION</scope>
</reference>
<dbReference type="InterPro" id="IPR013783">
    <property type="entry name" value="Ig-like_fold"/>
</dbReference>
<dbReference type="GO" id="GO:0005615">
    <property type="term" value="C:extracellular space"/>
    <property type="evidence" value="ECO:0007669"/>
    <property type="project" value="TreeGrafter"/>
</dbReference>
<dbReference type="InterPro" id="IPR007110">
    <property type="entry name" value="Ig-like_dom"/>
</dbReference>
<dbReference type="GO" id="GO:0009897">
    <property type="term" value="C:external side of plasma membrane"/>
    <property type="evidence" value="ECO:0007669"/>
    <property type="project" value="TreeGrafter"/>
</dbReference>
<feature type="domain" description="Ig-like" evidence="4">
    <location>
        <begin position="209"/>
        <end position="287"/>
    </location>
</feature>
<dbReference type="Pfam" id="PF07654">
    <property type="entry name" value="C1-set"/>
    <property type="match status" value="1"/>
</dbReference>
<dbReference type="InterPro" id="IPR001039">
    <property type="entry name" value="MHC_I_a_a1/a2"/>
</dbReference>
<keyword evidence="3" id="KW-0812">Transmembrane</keyword>
<dbReference type="PANTHER" id="PTHR16675:SF237">
    <property type="entry name" value="MHC CLASS I ANTIGEN TRANSCRIPT VARIANT 1-RELATED"/>
    <property type="match status" value="1"/>
</dbReference>
<organism evidence="5 6">
    <name type="scientific">Astyanax mexicanus</name>
    <name type="common">Blind cave fish</name>
    <name type="synonym">Astyanax fasciatus mexicanus</name>
    <dbReference type="NCBI Taxonomy" id="7994"/>
    <lineage>
        <taxon>Eukaryota</taxon>
        <taxon>Metazoa</taxon>
        <taxon>Chordata</taxon>
        <taxon>Craniata</taxon>
        <taxon>Vertebrata</taxon>
        <taxon>Euteleostomi</taxon>
        <taxon>Actinopterygii</taxon>
        <taxon>Neopterygii</taxon>
        <taxon>Teleostei</taxon>
        <taxon>Ostariophysi</taxon>
        <taxon>Characiformes</taxon>
        <taxon>Characoidei</taxon>
        <taxon>Acestrorhamphidae</taxon>
        <taxon>Acestrorhamphinae</taxon>
        <taxon>Astyanax</taxon>
    </lineage>
</organism>
<dbReference type="GO" id="GO:0006955">
    <property type="term" value="P:immune response"/>
    <property type="evidence" value="ECO:0007669"/>
    <property type="project" value="TreeGrafter"/>
</dbReference>
<evidence type="ECO:0000259" key="4">
    <source>
        <dbReference type="PROSITE" id="PS50835"/>
    </source>
</evidence>
<feature type="transmembrane region" description="Helical" evidence="3">
    <location>
        <begin position="286"/>
        <end position="305"/>
    </location>
</feature>
<keyword evidence="3" id="KW-0472">Membrane</keyword>
<dbReference type="InterPro" id="IPR003597">
    <property type="entry name" value="Ig_C1-set"/>
</dbReference>
<evidence type="ECO:0000313" key="5">
    <source>
        <dbReference type="Ensembl" id="ENSAMXP00000045734.1"/>
    </source>
</evidence>
<dbReference type="Gene3D" id="2.60.40.10">
    <property type="entry name" value="Immunoglobulins"/>
    <property type="match status" value="1"/>
</dbReference>
<accession>A0A3B1JWM6</accession>
<evidence type="ECO:0000256" key="1">
    <source>
        <dbReference type="ARBA" id="ARBA00023180"/>
    </source>
</evidence>
<dbReference type="InterPro" id="IPR037055">
    <property type="entry name" value="MHC_I-like_Ag-recog_sf"/>
</dbReference>
<dbReference type="GeneTree" id="ENSGT01120000271828"/>
<reference evidence="6" key="1">
    <citation type="submission" date="2013-03" db="EMBL/GenBank/DDBJ databases">
        <authorList>
            <person name="Jeffery W."/>
            <person name="Warren W."/>
            <person name="Wilson R.K."/>
        </authorList>
    </citation>
    <scope>NUCLEOTIDE SEQUENCE</scope>
    <source>
        <strain evidence="6">female</strain>
    </source>
</reference>
<dbReference type="PRINTS" id="PR01638">
    <property type="entry name" value="MHCCLASSI"/>
</dbReference>